<dbReference type="RefSeq" id="WP_284339893.1">
    <property type="nucleotide sequence ID" value="NZ_BSNS01000007.1"/>
</dbReference>
<proteinExistence type="predicted"/>
<keyword evidence="2" id="KW-0012">Acyltransferase</keyword>
<dbReference type="Gene3D" id="3.40.630.30">
    <property type="match status" value="1"/>
</dbReference>
<dbReference type="SUPFAM" id="SSF55729">
    <property type="entry name" value="Acyl-CoA N-acyltransferases (Nat)"/>
    <property type="match status" value="1"/>
</dbReference>
<organism evidence="4 5">
    <name type="scientific">Devosia nitrariae</name>
    <dbReference type="NCBI Taxonomy" id="2071872"/>
    <lineage>
        <taxon>Bacteria</taxon>
        <taxon>Pseudomonadati</taxon>
        <taxon>Pseudomonadota</taxon>
        <taxon>Alphaproteobacteria</taxon>
        <taxon>Hyphomicrobiales</taxon>
        <taxon>Devosiaceae</taxon>
        <taxon>Devosia</taxon>
    </lineage>
</organism>
<comment type="caution">
    <text evidence="4">The sequence shown here is derived from an EMBL/GenBank/DDBJ whole genome shotgun (WGS) entry which is preliminary data.</text>
</comment>
<evidence type="ECO:0000313" key="5">
    <source>
        <dbReference type="Proteomes" id="UP001156691"/>
    </source>
</evidence>
<keyword evidence="1" id="KW-0808">Transferase</keyword>
<protein>
    <recommendedName>
        <fullName evidence="3">N-acetyltransferase domain-containing protein</fullName>
    </recommendedName>
</protein>
<dbReference type="PANTHER" id="PTHR43877">
    <property type="entry name" value="AMINOALKYLPHOSPHONATE N-ACETYLTRANSFERASE-RELATED-RELATED"/>
    <property type="match status" value="1"/>
</dbReference>
<dbReference type="CDD" id="cd04301">
    <property type="entry name" value="NAT_SF"/>
    <property type="match status" value="1"/>
</dbReference>
<dbReference type="PROSITE" id="PS51186">
    <property type="entry name" value="GNAT"/>
    <property type="match status" value="1"/>
</dbReference>
<evidence type="ECO:0000256" key="2">
    <source>
        <dbReference type="ARBA" id="ARBA00023315"/>
    </source>
</evidence>
<keyword evidence="5" id="KW-1185">Reference proteome</keyword>
<dbReference type="InterPro" id="IPR050832">
    <property type="entry name" value="Bact_Acetyltransf"/>
</dbReference>
<accession>A0ABQ5W3S5</accession>
<name>A0ABQ5W3S5_9HYPH</name>
<dbReference type="InterPro" id="IPR016181">
    <property type="entry name" value="Acyl_CoA_acyltransferase"/>
</dbReference>
<evidence type="ECO:0000313" key="4">
    <source>
        <dbReference type="EMBL" id="GLQ54461.1"/>
    </source>
</evidence>
<dbReference type="EMBL" id="BSNS01000007">
    <property type="protein sequence ID" value="GLQ54461.1"/>
    <property type="molecule type" value="Genomic_DNA"/>
</dbReference>
<gene>
    <name evidence="4" type="ORF">GCM10010862_17200</name>
</gene>
<dbReference type="Pfam" id="PF13673">
    <property type="entry name" value="Acetyltransf_10"/>
    <property type="match status" value="1"/>
</dbReference>
<dbReference type="Proteomes" id="UP001156691">
    <property type="component" value="Unassembled WGS sequence"/>
</dbReference>
<feature type="domain" description="N-acetyltransferase" evidence="3">
    <location>
        <begin position="5"/>
        <end position="158"/>
    </location>
</feature>
<reference evidence="5" key="1">
    <citation type="journal article" date="2019" name="Int. J. Syst. Evol. Microbiol.">
        <title>The Global Catalogue of Microorganisms (GCM) 10K type strain sequencing project: providing services to taxonomists for standard genome sequencing and annotation.</title>
        <authorList>
            <consortium name="The Broad Institute Genomics Platform"/>
            <consortium name="The Broad Institute Genome Sequencing Center for Infectious Disease"/>
            <person name="Wu L."/>
            <person name="Ma J."/>
        </authorList>
    </citation>
    <scope>NUCLEOTIDE SEQUENCE [LARGE SCALE GENOMIC DNA]</scope>
    <source>
        <strain evidence="5">NBRC 112416</strain>
    </source>
</reference>
<dbReference type="InterPro" id="IPR000182">
    <property type="entry name" value="GNAT_dom"/>
</dbReference>
<sequence>MRHDLHVRRAAGGDVEAMSRVLIASITELCTLDHDGDPILIASWTRNKSVAGVDGMLANPDLMLLVARNRDTVVGVGAVAGGNEVALNYVDPGHVRHGVGRTLLAAMEAEIADRGFAVGRLTSTRTALGFYRANGWNEDGPPEASWGMPGYPMSKRLGA</sequence>
<evidence type="ECO:0000259" key="3">
    <source>
        <dbReference type="PROSITE" id="PS51186"/>
    </source>
</evidence>
<evidence type="ECO:0000256" key="1">
    <source>
        <dbReference type="ARBA" id="ARBA00022679"/>
    </source>
</evidence>